<evidence type="ECO:0000313" key="2">
    <source>
        <dbReference type="EMBL" id="AIM27449.1"/>
    </source>
</evidence>
<dbReference type="EMBL" id="CP012173">
    <property type="protein sequence ID" value="AKV76562.1"/>
    <property type="molecule type" value="Genomic_DNA"/>
</dbReference>
<dbReference type="RefSeq" id="WP_012021251.1">
    <property type="nucleotide sequence ID" value="NZ_AP019770.1"/>
</dbReference>
<dbReference type="EMBL" id="CP012176">
    <property type="protein sequence ID" value="AKV83297.1"/>
    <property type="molecule type" value="Genomic_DNA"/>
</dbReference>
<dbReference type="PANTHER" id="PTHR45947:SF3">
    <property type="entry name" value="SULFOQUINOVOSYL TRANSFERASE SQD2"/>
    <property type="match status" value="1"/>
</dbReference>
<dbReference type="Gene3D" id="3.40.50.2000">
    <property type="entry name" value="Glycogen Phosphorylase B"/>
    <property type="match status" value="1"/>
</dbReference>
<name>A0A088E4T3_9CREN</name>
<evidence type="ECO:0000313" key="5">
    <source>
        <dbReference type="EMBL" id="AKV78814.1"/>
    </source>
</evidence>
<dbReference type="PATRIC" id="fig|43687.5.peg.1426"/>
<dbReference type="SUPFAM" id="SSF53756">
    <property type="entry name" value="UDP-Glycosyltransferase/glycogen phosphorylase"/>
    <property type="match status" value="1"/>
</dbReference>
<dbReference type="InterPro" id="IPR050194">
    <property type="entry name" value="Glycosyltransferase_grp1"/>
</dbReference>
<organism evidence="2 8">
    <name type="scientific">Metallosphaera sedula</name>
    <dbReference type="NCBI Taxonomy" id="43687"/>
    <lineage>
        <taxon>Archaea</taxon>
        <taxon>Thermoproteota</taxon>
        <taxon>Thermoprotei</taxon>
        <taxon>Sulfolobales</taxon>
        <taxon>Sulfolobaceae</taxon>
        <taxon>Metallosphaera</taxon>
    </lineage>
</organism>
<gene>
    <name evidence="2" type="ORF">HA72_1306</name>
    <name evidence="3" type="ORF">MsedA_1324</name>
    <name evidence="4" type="ORF">MsedB_1326</name>
    <name evidence="5" type="ORF">MsedC_1324</name>
    <name evidence="6" type="ORF">MsedD_1325</name>
    <name evidence="7" type="ORF">MsedE_1330</name>
</gene>
<dbReference type="GO" id="GO:0016757">
    <property type="term" value="F:glycosyltransferase activity"/>
    <property type="evidence" value="ECO:0007669"/>
    <property type="project" value="InterPro"/>
</dbReference>
<dbReference type="AlphaFoldDB" id="A0A088E4T3"/>
<accession>A0A088E4T3</accession>
<dbReference type="Proteomes" id="UP000062475">
    <property type="component" value="Chromosome"/>
</dbReference>
<keyword evidence="2" id="KW-0808">Transferase</keyword>
<evidence type="ECO:0000313" key="12">
    <source>
        <dbReference type="Proteomes" id="UP000062475"/>
    </source>
</evidence>
<dbReference type="InterPro" id="IPR001296">
    <property type="entry name" value="Glyco_trans_1"/>
</dbReference>
<proteinExistence type="predicted"/>
<evidence type="ECO:0000259" key="1">
    <source>
        <dbReference type="Pfam" id="PF00534"/>
    </source>
</evidence>
<dbReference type="Proteomes" id="UP000056255">
    <property type="component" value="Chromosome"/>
</dbReference>
<evidence type="ECO:0000313" key="11">
    <source>
        <dbReference type="Proteomes" id="UP000062398"/>
    </source>
</evidence>
<dbReference type="Proteomes" id="UP000029084">
    <property type="component" value="Chromosome"/>
</dbReference>
<reference evidence="7 9" key="3">
    <citation type="submission" date="2015-07" db="EMBL/GenBank/DDBJ databases">
        <title>Physiological, transcriptional responses and genome re-sequencing of acid resistant extremely thermoacidophilic Metallosphaera sedula SARC-M1.</title>
        <authorList>
            <person name="Ai C."/>
            <person name="McCarthy S."/>
            <person name="Eckrich V."/>
            <person name="Rudrappa D."/>
            <person name="Qiu G."/>
            <person name="Blum P."/>
        </authorList>
    </citation>
    <scope>NUCLEOTIDE SEQUENCE [LARGE SCALE GENOMIC DNA]</scope>
    <source>
        <strain evidence="7 9">SARC-M1</strain>
    </source>
</reference>
<evidence type="ECO:0000313" key="13">
    <source>
        <dbReference type="Proteomes" id="UP000068832"/>
    </source>
</evidence>
<reference evidence="10 11" key="2">
    <citation type="journal article" date="2015" name="Genome Announc.">
        <title>Complete Genome Sequences of Evolved Arsenate-Resistant Metallosphaera sedula Strains.</title>
        <authorList>
            <person name="Ai C."/>
            <person name="McCarthy S."/>
            <person name="Schackwitz W."/>
            <person name="Martin J."/>
            <person name="Lipzen A."/>
            <person name="Blum P."/>
        </authorList>
    </citation>
    <scope>NUCLEOTIDE SEQUENCE [LARGE SCALE GENOMIC DNA]</scope>
    <source>
        <strain evidence="5 11">ARS120-1</strain>
        <strain evidence="6 10">ARS120-2</strain>
        <strain evidence="3 13">ARS50-1</strain>
        <strain evidence="4 12">ARS50-2</strain>
    </source>
</reference>
<dbReference type="OMA" id="INRMART"/>
<dbReference type="Proteomes" id="UP000061362">
    <property type="component" value="Chromosome"/>
</dbReference>
<evidence type="ECO:0000313" key="9">
    <source>
        <dbReference type="Proteomes" id="UP000056255"/>
    </source>
</evidence>
<feature type="domain" description="Glycosyl transferase family 1" evidence="1">
    <location>
        <begin position="205"/>
        <end position="335"/>
    </location>
</feature>
<dbReference type="EMBL" id="CP012174">
    <property type="protein sequence ID" value="AKV78814.1"/>
    <property type="molecule type" value="Genomic_DNA"/>
</dbReference>
<sequence>MRVLAVVDFGLVEHSGGYKRNLEIMRRLPSYLEVDIVPSLRNVRLALSGHRDELISLLKDLKATVSLDALRDANSLEEFLKLLRPGKYDLALVYSNSGENVELASTLTNSPVGVQLQLEPFYRDLSTLFRIKFRGSTGRALTRFQRAVQESKEEERTWLSLIRAGKLNFAISVSRIPLTYSGLDQMIPYDVTTPGNAIDPEVSKVRREKEDYAVYFTRLIPEKGLFDVPLIWKRVNEHRDMRLYVMGQFLSEDDREEFTRLVRRLNVNVEYLGFRSGEDLYKVVAGAQFTLYPSHYDSFSLVVLESLALNTSVIAYDTPAIREIYRGVKGVHTVEEDNLSGMASLCLKQERSEVNVPEMYSSWDKVALAELASINRMARTFSINGIF</sequence>
<dbReference type="PANTHER" id="PTHR45947">
    <property type="entry name" value="SULFOQUINOVOSYL TRANSFERASE SQD2"/>
    <property type="match status" value="1"/>
</dbReference>
<evidence type="ECO:0000313" key="10">
    <source>
        <dbReference type="Proteomes" id="UP000061362"/>
    </source>
</evidence>
<dbReference type="Proteomes" id="UP000068832">
    <property type="component" value="Chromosome"/>
</dbReference>
<dbReference type="Pfam" id="PF00534">
    <property type="entry name" value="Glycos_transf_1"/>
    <property type="match status" value="1"/>
</dbReference>
<dbReference type="EMBL" id="CP012172">
    <property type="protein sequence ID" value="AKV74323.1"/>
    <property type="molecule type" value="Genomic_DNA"/>
</dbReference>
<evidence type="ECO:0000313" key="8">
    <source>
        <dbReference type="Proteomes" id="UP000029084"/>
    </source>
</evidence>
<evidence type="ECO:0000313" key="7">
    <source>
        <dbReference type="EMBL" id="AKV83297.1"/>
    </source>
</evidence>
<dbReference type="OrthoDB" id="132546at2157"/>
<dbReference type="GeneID" id="91755805"/>
<dbReference type="Proteomes" id="UP000062398">
    <property type="component" value="Chromosome"/>
</dbReference>
<evidence type="ECO:0000313" key="3">
    <source>
        <dbReference type="EMBL" id="AKV74323.1"/>
    </source>
</evidence>
<dbReference type="EMBL" id="CP012175">
    <property type="protein sequence ID" value="AKV81059.1"/>
    <property type="molecule type" value="Genomic_DNA"/>
</dbReference>
<evidence type="ECO:0000313" key="4">
    <source>
        <dbReference type="EMBL" id="AKV76562.1"/>
    </source>
</evidence>
<protein>
    <submittedName>
        <fullName evidence="2 3">Glycosyl transferase</fullName>
    </submittedName>
</protein>
<reference evidence="2 8" key="1">
    <citation type="journal article" date="2014" name="J. Bacteriol.">
        <title>Role of an Archaeal PitA Transporter in the Copper and Arsenic Resistance of Metallosphaera sedula, an Extreme Thermoacidophile.</title>
        <authorList>
            <person name="McCarthy S."/>
            <person name="Ai C."/>
            <person name="Wheaton G."/>
            <person name="Tevatia R."/>
            <person name="Eckrich V."/>
            <person name="Kelly R."/>
            <person name="Blum P."/>
        </authorList>
    </citation>
    <scope>NUCLEOTIDE SEQUENCE [LARGE SCALE GENOMIC DNA]</scope>
    <source>
        <strain evidence="2 8">CuR1</strain>
    </source>
</reference>
<dbReference type="EMBL" id="CP008822">
    <property type="protein sequence ID" value="AIM27449.1"/>
    <property type="molecule type" value="Genomic_DNA"/>
</dbReference>
<evidence type="ECO:0000313" key="6">
    <source>
        <dbReference type="EMBL" id="AKV81059.1"/>
    </source>
</evidence>